<evidence type="ECO:0000259" key="2">
    <source>
        <dbReference type="SMART" id="SM00849"/>
    </source>
</evidence>
<keyword evidence="3" id="KW-0378">Hydrolase</keyword>
<name>A0A858ST12_9RHOB</name>
<dbReference type="SUPFAM" id="SSF56281">
    <property type="entry name" value="Metallo-hydrolase/oxidoreductase"/>
    <property type="match status" value="1"/>
</dbReference>
<gene>
    <name evidence="3" type="ORF">G3256_11900</name>
</gene>
<dbReference type="Gene3D" id="3.60.15.10">
    <property type="entry name" value="Ribonuclease Z/Hydroxyacylglutathione hydrolase-like"/>
    <property type="match status" value="1"/>
</dbReference>
<dbReference type="InterPro" id="IPR050855">
    <property type="entry name" value="NDM-1-like"/>
</dbReference>
<dbReference type="AlphaFoldDB" id="A0A858ST12"/>
<accession>A0A858ST12</accession>
<evidence type="ECO:0000313" key="3">
    <source>
        <dbReference type="EMBL" id="QJF51815.1"/>
    </source>
</evidence>
<protein>
    <submittedName>
        <fullName evidence="3">MBL fold metallo-hydrolase</fullName>
    </submittedName>
</protein>
<dbReference type="GO" id="GO:0016787">
    <property type="term" value="F:hydrolase activity"/>
    <property type="evidence" value="ECO:0007669"/>
    <property type="project" value="UniProtKB-KW"/>
</dbReference>
<organism evidence="3 4">
    <name type="scientific">Roseobacter ponti</name>
    <dbReference type="NCBI Taxonomy" id="1891787"/>
    <lineage>
        <taxon>Bacteria</taxon>
        <taxon>Pseudomonadati</taxon>
        <taxon>Pseudomonadota</taxon>
        <taxon>Alphaproteobacteria</taxon>
        <taxon>Rhodobacterales</taxon>
        <taxon>Roseobacteraceae</taxon>
        <taxon>Roseobacter</taxon>
    </lineage>
</organism>
<sequence length="260" mass="28584">MTLPVDADWYRHEELDARTVLITEPRVHPIFSANMHLVLGRDKDLLIDSGMGVAPLKPFVDAQRPDPGKPLILLSTHTHVDHIGAAHEFATRLVHPLEAAEMEAPSEYSLRSDAIPDRFRALFEEAGYEALWPLLIDAVPHEGYDPDGWRLQGAVPTGTVEEGDVIDLGDWQAEVLHLPGHSPGQVGLFHHDSGTLFGADAIYDGPLIYDGPGMSIPDYAATLRRIAALPVIRVHGGHDPAFGKARLDEIVTEYLQRWGA</sequence>
<dbReference type="InterPro" id="IPR001279">
    <property type="entry name" value="Metallo-B-lactamas"/>
</dbReference>
<dbReference type="SMART" id="SM00849">
    <property type="entry name" value="Lactamase_B"/>
    <property type="match status" value="1"/>
</dbReference>
<evidence type="ECO:0000256" key="1">
    <source>
        <dbReference type="ARBA" id="ARBA00005250"/>
    </source>
</evidence>
<dbReference type="EMBL" id="CP048788">
    <property type="protein sequence ID" value="QJF51815.1"/>
    <property type="molecule type" value="Genomic_DNA"/>
</dbReference>
<reference evidence="3 4" key="1">
    <citation type="submission" date="2020-02" db="EMBL/GenBank/DDBJ databases">
        <title>Genome sequence of Roseobacter ponti.</title>
        <authorList>
            <person name="Hollensteiner J."/>
            <person name="Schneider D."/>
            <person name="Poehlein A."/>
            <person name="Daniel R."/>
        </authorList>
    </citation>
    <scope>NUCLEOTIDE SEQUENCE [LARGE SCALE GENOMIC DNA]</scope>
    <source>
        <strain evidence="3 4">DSM 106830</strain>
    </source>
</reference>
<dbReference type="InterPro" id="IPR036866">
    <property type="entry name" value="RibonucZ/Hydroxyglut_hydro"/>
</dbReference>
<dbReference type="RefSeq" id="WP_169641033.1">
    <property type="nucleotide sequence ID" value="NZ_CP048788.1"/>
</dbReference>
<dbReference type="Proteomes" id="UP000503308">
    <property type="component" value="Chromosome"/>
</dbReference>
<keyword evidence="4" id="KW-1185">Reference proteome</keyword>
<dbReference type="PANTHER" id="PTHR42951">
    <property type="entry name" value="METALLO-BETA-LACTAMASE DOMAIN-CONTAINING"/>
    <property type="match status" value="1"/>
</dbReference>
<dbReference type="Pfam" id="PF00753">
    <property type="entry name" value="Lactamase_B"/>
    <property type="match status" value="1"/>
</dbReference>
<dbReference type="GO" id="GO:0017001">
    <property type="term" value="P:antibiotic catabolic process"/>
    <property type="evidence" value="ECO:0007669"/>
    <property type="project" value="UniProtKB-ARBA"/>
</dbReference>
<evidence type="ECO:0000313" key="4">
    <source>
        <dbReference type="Proteomes" id="UP000503308"/>
    </source>
</evidence>
<comment type="similarity">
    <text evidence="1">Belongs to the metallo-beta-lactamase superfamily. Class-B beta-lactamase family.</text>
</comment>
<dbReference type="KEGG" id="rpon:G3256_11900"/>
<dbReference type="PANTHER" id="PTHR42951:SF4">
    <property type="entry name" value="ACYL-COENZYME A THIOESTERASE MBLAC2"/>
    <property type="match status" value="1"/>
</dbReference>
<feature type="domain" description="Metallo-beta-lactamase" evidence="2">
    <location>
        <begin position="32"/>
        <end position="238"/>
    </location>
</feature>
<proteinExistence type="inferred from homology"/>